<organism evidence="1">
    <name type="scientific">Timspurckia oligopyrenoides</name>
    <dbReference type="NCBI Taxonomy" id="708627"/>
    <lineage>
        <taxon>Eukaryota</taxon>
        <taxon>Rhodophyta</taxon>
        <taxon>Bangiophyceae</taxon>
        <taxon>Porphyridiales</taxon>
        <taxon>Porphyridiaceae</taxon>
        <taxon>Timspurckia</taxon>
    </lineage>
</organism>
<evidence type="ECO:0008006" key="2">
    <source>
        <dbReference type="Google" id="ProtNLM"/>
    </source>
</evidence>
<proteinExistence type="predicted"/>
<accession>A0A7S0ZK23</accession>
<protein>
    <recommendedName>
        <fullName evidence="2">Zinc-finger domain-containing protein</fullName>
    </recommendedName>
</protein>
<name>A0A7S0ZK23_9RHOD</name>
<reference evidence="1" key="1">
    <citation type="submission" date="2021-01" db="EMBL/GenBank/DDBJ databases">
        <authorList>
            <person name="Corre E."/>
            <person name="Pelletier E."/>
            <person name="Niang G."/>
            <person name="Scheremetjew M."/>
            <person name="Finn R."/>
            <person name="Kale V."/>
            <person name="Holt S."/>
            <person name="Cochrane G."/>
            <person name="Meng A."/>
            <person name="Brown T."/>
            <person name="Cohen L."/>
        </authorList>
    </citation>
    <scope>NUCLEOTIDE SEQUENCE</scope>
    <source>
        <strain evidence="1">CCMP3278</strain>
    </source>
</reference>
<dbReference type="EMBL" id="HBFP01011950">
    <property type="protein sequence ID" value="CAD8824255.1"/>
    <property type="molecule type" value="Transcribed_RNA"/>
</dbReference>
<evidence type="ECO:0000313" key="1">
    <source>
        <dbReference type="EMBL" id="CAD8824255.1"/>
    </source>
</evidence>
<dbReference type="AlphaFoldDB" id="A0A7S0ZK23"/>
<gene>
    <name evidence="1" type="ORF">TOLI1172_LOCUS8654</name>
</gene>
<sequence length="184" mass="21439">MEYLFTEFDYQSQFDFDWNNCAAFQSTSEVSFDGSSEYSRSLFIDEFFLKDEHEFIPDFFSETEFMSSFNTDNSSVSKCTKKRKLNESCSHESSEQHPQLRSSKYCHCCGRSGSHIQLKVCGNFNEGVCRKAVCTKCIKFEMKMNLSELDSFQCSHCEGKCPARARCHSYKISNKKRYIKTENQ</sequence>